<evidence type="ECO:0000313" key="2">
    <source>
        <dbReference type="Proteomes" id="UP000187455"/>
    </source>
</evidence>
<keyword evidence="2" id="KW-1185">Reference proteome</keyword>
<name>A0A1R0GX76_9FUNG</name>
<evidence type="ECO:0000313" key="1">
    <source>
        <dbReference type="EMBL" id="OLY81492.1"/>
    </source>
</evidence>
<dbReference type="EMBL" id="LSSL01002404">
    <property type="protein sequence ID" value="OLY81492.1"/>
    <property type="molecule type" value="Genomic_DNA"/>
</dbReference>
<dbReference type="AlphaFoldDB" id="A0A1R0GX76"/>
<accession>A0A1R0GX76</accession>
<protein>
    <submittedName>
        <fullName evidence="1">Uncharacterized protein</fullName>
    </submittedName>
</protein>
<sequence>MKFLREKYTQIVDEDLFVTKKAPKADLHVYPEFIEALSSVEDDFFRTPLKEEERKHALDALLVSKKPEKISKIPNPFLQRHQKGHQGSISSNSAAIQVPKAAVPVFDPKNHIYQAKFH</sequence>
<dbReference type="OrthoDB" id="5545891at2759"/>
<gene>
    <name evidence="1" type="ORF">AYI68_g4389</name>
</gene>
<organism evidence="1 2">
    <name type="scientific">Smittium mucronatum</name>
    <dbReference type="NCBI Taxonomy" id="133383"/>
    <lineage>
        <taxon>Eukaryota</taxon>
        <taxon>Fungi</taxon>
        <taxon>Fungi incertae sedis</taxon>
        <taxon>Zoopagomycota</taxon>
        <taxon>Kickxellomycotina</taxon>
        <taxon>Harpellomycetes</taxon>
        <taxon>Harpellales</taxon>
        <taxon>Legeriomycetaceae</taxon>
        <taxon>Smittium</taxon>
    </lineage>
</organism>
<comment type="caution">
    <text evidence="1">The sequence shown here is derived from an EMBL/GenBank/DDBJ whole genome shotgun (WGS) entry which is preliminary data.</text>
</comment>
<dbReference type="Proteomes" id="UP000187455">
    <property type="component" value="Unassembled WGS sequence"/>
</dbReference>
<reference evidence="1 2" key="1">
    <citation type="journal article" date="2016" name="Mol. Biol. Evol.">
        <title>Genome-Wide Survey of Gut Fungi (Harpellales) Reveals the First Horizontally Transferred Ubiquitin Gene from a Mosquito Host.</title>
        <authorList>
            <person name="Wang Y."/>
            <person name="White M.M."/>
            <person name="Kvist S."/>
            <person name="Moncalvo J.M."/>
        </authorList>
    </citation>
    <scope>NUCLEOTIDE SEQUENCE [LARGE SCALE GENOMIC DNA]</scope>
    <source>
        <strain evidence="1 2">ALG-7-W6</strain>
    </source>
</reference>
<proteinExistence type="predicted"/>